<gene>
    <name evidence="3" type="ORF">BHU72_00150</name>
</gene>
<keyword evidence="1" id="KW-1005">Bacterial flagellum biogenesis</keyword>
<keyword evidence="4" id="KW-1185">Reference proteome</keyword>
<evidence type="ECO:0000313" key="3">
    <source>
        <dbReference type="EMBL" id="OEH86724.1"/>
    </source>
</evidence>
<dbReference type="AlphaFoldDB" id="A0A1E5L9L4"/>
<dbReference type="EMBL" id="MJAT01000001">
    <property type="protein sequence ID" value="OEH86724.1"/>
    <property type="molecule type" value="Genomic_DNA"/>
</dbReference>
<keyword evidence="2" id="KW-0175">Coiled coil</keyword>
<dbReference type="Pfam" id="PF05130">
    <property type="entry name" value="FlgN"/>
    <property type="match status" value="1"/>
</dbReference>
<dbReference type="Proteomes" id="UP000095255">
    <property type="component" value="Unassembled WGS sequence"/>
</dbReference>
<name>A0A1E5L9L4_9FIRM</name>
<protein>
    <recommendedName>
        <fullName evidence="5">Flagellar biosynthesis protein FlgN</fullName>
    </recommendedName>
</protein>
<comment type="caution">
    <text evidence="3">The sequence shown here is derived from an EMBL/GenBank/DDBJ whole genome shotgun (WGS) entry which is preliminary data.</text>
</comment>
<accession>A0A1E5L9L4</accession>
<dbReference type="GO" id="GO:0044780">
    <property type="term" value="P:bacterial-type flagellum assembly"/>
    <property type="evidence" value="ECO:0007669"/>
    <property type="project" value="InterPro"/>
</dbReference>
<evidence type="ECO:0000313" key="4">
    <source>
        <dbReference type="Proteomes" id="UP000095255"/>
    </source>
</evidence>
<evidence type="ECO:0000256" key="1">
    <source>
        <dbReference type="ARBA" id="ARBA00022795"/>
    </source>
</evidence>
<dbReference type="Gene3D" id="1.20.58.300">
    <property type="entry name" value="FlgN-like"/>
    <property type="match status" value="1"/>
</dbReference>
<proteinExistence type="predicted"/>
<dbReference type="STRING" id="1390249.BHU72_00150"/>
<sequence>MKFIEKFYEILRDQLAHHEKLLSLSQEKKTILISGSLADLEKIVKEEHKLIQDVRYMEKDRHAMVLQLAESLKISPDDITISFLTNVVQDEVVKQRLGKIKSDLEEVVQELAKINELNAKLLQQSLDYIQTTIEAITEDPDQDLTYSKPVANSSLKKGKSVFDART</sequence>
<dbReference type="InterPro" id="IPR036679">
    <property type="entry name" value="FlgN-like_sf"/>
</dbReference>
<dbReference type="InterPro" id="IPR007809">
    <property type="entry name" value="FlgN-like"/>
</dbReference>
<feature type="coiled-coil region" evidence="2">
    <location>
        <begin position="97"/>
        <end position="124"/>
    </location>
</feature>
<evidence type="ECO:0000256" key="2">
    <source>
        <dbReference type="SAM" id="Coils"/>
    </source>
</evidence>
<dbReference type="RefSeq" id="WP_069700601.1">
    <property type="nucleotide sequence ID" value="NZ_MJAT01000001.1"/>
</dbReference>
<reference evidence="3 4" key="1">
    <citation type="submission" date="2016-09" db="EMBL/GenBank/DDBJ databases">
        <title>Desulfuribacillus arsenicus sp. nov., an obligately anaerobic, dissimilatory arsenic- and antimonate-reducing bacterium isolated from anoxic sediments.</title>
        <authorList>
            <person name="Abin C.A."/>
            <person name="Hollibaugh J.T."/>
        </authorList>
    </citation>
    <scope>NUCLEOTIDE SEQUENCE [LARGE SCALE GENOMIC DNA]</scope>
    <source>
        <strain evidence="3 4">MLFW-2</strain>
    </source>
</reference>
<evidence type="ECO:0008006" key="5">
    <source>
        <dbReference type="Google" id="ProtNLM"/>
    </source>
</evidence>
<organism evidence="3 4">
    <name type="scientific">Desulfuribacillus stibiiarsenatis</name>
    <dbReference type="NCBI Taxonomy" id="1390249"/>
    <lineage>
        <taxon>Bacteria</taxon>
        <taxon>Bacillati</taxon>
        <taxon>Bacillota</taxon>
        <taxon>Desulfuribacillia</taxon>
        <taxon>Desulfuribacillales</taxon>
        <taxon>Desulfuribacillaceae</taxon>
        <taxon>Desulfuribacillus</taxon>
    </lineage>
</organism>
<dbReference type="SUPFAM" id="SSF140566">
    <property type="entry name" value="FlgN-like"/>
    <property type="match status" value="1"/>
</dbReference>